<protein>
    <recommendedName>
        <fullName evidence="3">CCHC-type domain-containing protein</fullName>
    </recommendedName>
</protein>
<dbReference type="AlphaFoldDB" id="A0A9P6A1R5"/>
<dbReference type="EMBL" id="MU154559">
    <property type="protein sequence ID" value="KAF9495691.1"/>
    <property type="molecule type" value="Genomic_DNA"/>
</dbReference>
<proteinExistence type="predicted"/>
<dbReference type="GO" id="GO:0006397">
    <property type="term" value="P:mRNA processing"/>
    <property type="evidence" value="ECO:0007669"/>
    <property type="project" value="UniProtKB-KW"/>
</dbReference>
<keyword evidence="2" id="KW-0479">Metal-binding</keyword>
<dbReference type="OrthoDB" id="3341596at2759"/>
<feature type="domain" description="CCHC-type" evidence="3">
    <location>
        <begin position="104"/>
        <end position="118"/>
    </location>
</feature>
<feature type="non-terminal residue" evidence="4">
    <location>
        <position position="1"/>
    </location>
</feature>
<evidence type="ECO:0000259" key="3">
    <source>
        <dbReference type="PROSITE" id="PS50158"/>
    </source>
</evidence>
<dbReference type="InterPro" id="IPR001878">
    <property type="entry name" value="Znf_CCHC"/>
</dbReference>
<accession>A0A9P6A1R5</accession>
<dbReference type="InterPro" id="IPR036875">
    <property type="entry name" value="Znf_CCHC_sf"/>
</dbReference>
<evidence type="ECO:0000256" key="2">
    <source>
        <dbReference type="PROSITE-ProRule" id="PRU00047"/>
    </source>
</evidence>
<evidence type="ECO:0000256" key="1">
    <source>
        <dbReference type="ARBA" id="ARBA00022664"/>
    </source>
</evidence>
<keyword evidence="2" id="KW-0863">Zinc-finger</keyword>
<sequence length="164" mass="17185">WRSKFQGRVASNVEISDTLPRIVPPSRDCATIVASQDMNPPPARPLALFPESSAILAEAKTCGRFGHFARNCTGGPAGVAGSAFASRAPPPGRALNTSTLPPVKCYRCGGPNHMARDCLAAPGTTVNDSIAGVSSNVNKTKTCYKCQQEGHIARECPENGDFSG</sequence>
<name>A0A9P6A1R5_PLEER</name>
<dbReference type="Gene3D" id="4.10.60.10">
    <property type="entry name" value="Zinc finger, CCHC-type"/>
    <property type="match status" value="2"/>
</dbReference>
<keyword evidence="2" id="KW-0862">Zinc</keyword>
<dbReference type="GO" id="GO:0003676">
    <property type="term" value="F:nucleic acid binding"/>
    <property type="evidence" value="ECO:0007669"/>
    <property type="project" value="InterPro"/>
</dbReference>
<dbReference type="Pfam" id="PF00098">
    <property type="entry name" value="zf-CCHC"/>
    <property type="match status" value="3"/>
</dbReference>
<dbReference type="PANTHER" id="PTHR23002">
    <property type="entry name" value="ZINC FINGER CCHC DOMAIN CONTAINING PROTEIN"/>
    <property type="match status" value="1"/>
</dbReference>
<dbReference type="SUPFAM" id="SSF57756">
    <property type="entry name" value="Retrovirus zinc finger-like domains"/>
    <property type="match status" value="1"/>
</dbReference>
<keyword evidence="5" id="KW-1185">Reference proteome</keyword>
<dbReference type="SMART" id="SM00343">
    <property type="entry name" value="ZnF_C2HC"/>
    <property type="match status" value="3"/>
</dbReference>
<feature type="domain" description="CCHC-type" evidence="3">
    <location>
        <begin position="143"/>
        <end position="158"/>
    </location>
</feature>
<comment type="caution">
    <text evidence="4">The sequence shown here is derived from an EMBL/GenBank/DDBJ whole genome shotgun (WGS) entry which is preliminary data.</text>
</comment>
<dbReference type="GO" id="GO:0008270">
    <property type="term" value="F:zinc ion binding"/>
    <property type="evidence" value="ECO:0007669"/>
    <property type="project" value="UniProtKB-KW"/>
</dbReference>
<evidence type="ECO:0000313" key="4">
    <source>
        <dbReference type="EMBL" id="KAF9495691.1"/>
    </source>
</evidence>
<dbReference type="InterPro" id="IPR051714">
    <property type="entry name" value="Znf_CCHC_NABP"/>
</dbReference>
<keyword evidence="1" id="KW-0507">mRNA processing</keyword>
<organism evidence="4 5">
    <name type="scientific">Pleurotus eryngii</name>
    <name type="common">Boletus of the steppes</name>
    <dbReference type="NCBI Taxonomy" id="5323"/>
    <lineage>
        <taxon>Eukaryota</taxon>
        <taxon>Fungi</taxon>
        <taxon>Dikarya</taxon>
        <taxon>Basidiomycota</taxon>
        <taxon>Agaricomycotina</taxon>
        <taxon>Agaricomycetes</taxon>
        <taxon>Agaricomycetidae</taxon>
        <taxon>Agaricales</taxon>
        <taxon>Pleurotineae</taxon>
        <taxon>Pleurotaceae</taxon>
        <taxon>Pleurotus</taxon>
    </lineage>
</organism>
<gene>
    <name evidence="4" type="ORF">BDN71DRAFT_1390880</name>
</gene>
<reference evidence="4" key="1">
    <citation type="submission" date="2020-11" db="EMBL/GenBank/DDBJ databases">
        <authorList>
            <consortium name="DOE Joint Genome Institute"/>
            <person name="Ahrendt S."/>
            <person name="Riley R."/>
            <person name="Andreopoulos W."/>
            <person name="Labutti K."/>
            <person name="Pangilinan J."/>
            <person name="Ruiz-Duenas F.J."/>
            <person name="Barrasa J.M."/>
            <person name="Sanchez-Garcia M."/>
            <person name="Camarero S."/>
            <person name="Miyauchi S."/>
            <person name="Serrano A."/>
            <person name="Linde D."/>
            <person name="Babiker R."/>
            <person name="Drula E."/>
            <person name="Ayuso-Fernandez I."/>
            <person name="Pacheco R."/>
            <person name="Padilla G."/>
            <person name="Ferreira P."/>
            <person name="Barriuso J."/>
            <person name="Kellner H."/>
            <person name="Castanera R."/>
            <person name="Alfaro M."/>
            <person name="Ramirez L."/>
            <person name="Pisabarro A.G."/>
            <person name="Kuo A."/>
            <person name="Tritt A."/>
            <person name="Lipzen A."/>
            <person name="He G."/>
            <person name="Yan M."/>
            <person name="Ng V."/>
            <person name="Cullen D."/>
            <person name="Martin F."/>
            <person name="Rosso M.-N."/>
            <person name="Henrissat B."/>
            <person name="Hibbett D."/>
            <person name="Martinez A.T."/>
            <person name="Grigoriev I.V."/>
        </authorList>
    </citation>
    <scope>NUCLEOTIDE SEQUENCE</scope>
    <source>
        <strain evidence="4">ATCC 90797</strain>
    </source>
</reference>
<dbReference type="PROSITE" id="PS50158">
    <property type="entry name" value="ZF_CCHC"/>
    <property type="match status" value="2"/>
</dbReference>
<evidence type="ECO:0000313" key="5">
    <source>
        <dbReference type="Proteomes" id="UP000807025"/>
    </source>
</evidence>
<dbReference type="Proteomes" id="UP000807025">
    <property type="component" value="Unassembled WGS sequence"/>
</dbReference>